<name>A0A1Q9QUX5_PSEPU</name>
<sequence>MSRQPLWTKQQLEKFVHLLARDSARVVFTGHCLERMEQREVSTIEVLSCLRRGVIIRGPIYSAEHQSFEFRMRERAPRDTVCVVAAVKPVAIPGELFAITVWEI</sequence>
<dbReference type="EMBL" id="MKZO01000079">
    <property type="protein sequence ID" value="OLS58939.1"/>
    <property type="molecule type" value="Genomic_DNA"/>
</dbReference>
<dbReference type="AlphaFoldDB" id="A0A1Q9QUX5"/>
<dbReference type="RefSeq" id="WP_075806856.1">
    <property type="nucleotide sequence ID" value="NZ_MKZO01000079.1"/>
</dbReference>
<organism evidence="1 2">
    <name type="scientific">Pseudomonas putida</name>
    <name type="common">Arthrobacter siderocapsulatus</name>
    <dbReference type="NCBI Taxonomy" id="303"/>
    <lineage>
        <taxon>Bacteria</taxon>
        <taxon>Pseudomonadati</taxon>
        <taxon>Pseudomonadota</taxon>
        <taxon>Gammaproteobacteria</taxon>
        <taxon>Pseudomonadales</taxon>
        <taxon>Pseudomonadaceae</taxon>
        <taxon>Pseudomonas</taxon>
    </lineage>
</organism>
<dbReference type="OrthoDB" id="6939937at2"/>
<evidence type="ECO:0008006" key="3">
    <source>
        <dbReference type="Google" id="ProtNLM"/>
    </source>
</evidence>
<gene>
    <name evidence="1" type="ORF">PSEMO_63000</name>
</gene>
<evidence type="ECO:0000313" key="1">
    <source>
        <dbReference type="EMBL" id="OLS58939.1"/>
    </source>
</evidence>
<proteinExistence type="predicted"/>
<comment type="caution">
    <text evidence="1">The sequence shown here is derived from an EMBL/GenBank/DDBJ whole genome shotgun (WGS) entry which is preliminary data.</text>
</comment>
<dbReference type="InterPro" id="IPR025354">
    <property type="entry name" value="DUF4258"/>
</dbReference>
<protein>
    <recommendedName>
        <fullName evidence="3">DUF4258 domain-containing protein</fullName>
    </recommendedName>
</protein>
<dbReference type="Pfam" id="PF14076">
    <property type="entry name" value="DUF4258"/>
    <property type="match status" value="1"/>
</dbReference>
<dbReference type="Proteomes" id="UP000186736">
    <property type="component" value="Unassembled WGS sequence"/>
</dbReference>
<reference evidence="1 2" key="1">
    <citation type="submission" date="2016-10" db="EMBL/GenBank/DDBJ databases">
        <title>Genome Sequence of Pseudomonas putida GM4FR.</title>
        <authorList>
            <person name="Poehlein A."/>
            <person name="Wemheuer F."/>
            <person name="Hollensteiner J."/>
            <person name="Wemheuer B."/>
        </authorList>
    </citation>
    <scope>NUCLEOTIDE SEQUENCE [LARGE SCALE GENOMIC DNA]</scope>
    <source>
        <strain evidence="1 2">GM4FR</strain>
    </source>
</reference>
<evidence type="ECO:0000313" key="2">
    <source>
        <dbReference type="Proteomes" id="UP000186736"/>
    </source>
</evidence>
<accession>A0A1Q9QUX5</accession>